<sequence>MKNYLIKKRNIALLFAATLLTLTSCDDEVLRGRGDTVSRTRPVGNFDAVSAGGEFEIYLSQGPTKDILLEGQENVLTEVSTQVRNNKLYIEFEKNRVKIQKPVRIYLTTPQLTGISVSGANSVRSLTDWQVDNLNIDASGNSSIYLNVKGAQTIETDISGSVNMELNGDAEFQKIDISGSGNIKAFGLATKTADIDISGSGKCEVTVLDKIDAKLSGSGRVRYKGSPTVNTKISGSGSVVQVD</sequence>
<dbReference type="EMBL" id="QASA01000001">
    <property type="protein sequence ID" value="RDC63464.1"/>
    <property type="molecule type" value="Genomic_DNA"/>
</dbReference>
<organism evidence="2 3">
    <name type="scientific">Adhaeribacter pallidiroseus</name>
    <dbReference type="NCBI Taxonomy" id="2072847"/>
    <lineage>
        <taxon>Bacteria</taxon>
        <taxon>Pseudomonadati</taxon>
        <taxon>Bacteroidota</taxon>
        <taxon>Cytophagia</taxon>
        <taxon>Cytophagales</taxon>
        <taxon>Hymenobacteraceae</taxon>
        <taxon>Adhaeribacter</taxon>
    </lineage>
</organism>
<dbReference type="PANTHER" id="PTHR39200">
    <property type="entry name" value="HYPOTHETICAL EXPORTED PROTEIN"/>
    <property type="match status" value="1"/>
</dbReference>
<dbReference type="OrthoDB" id="1442792at2"/>
<dbReference type="PANTHER" id="PTHR39200:SF1">
    <property type="entry name" value="AUTO-TRANSPORTER ADHESIN HEAD GIN DOMAIN-CONTAINING PROTEIN-RELATED"/>
    <property type="match status" value="1"/>
</dbReference>
<feature type="domain" description="Putative auto-transporter adhesin head GIN" evidence="1">
    <location>
        <begin position="45"/>
        <end position="227"/>
    </location>
</feature>
<protein>
    <recommendedName>
        <fullName evidence="1">Putative auto-transporter adhesin head GIN domain-containing protein</fullName>
    </recommendedName>
</protein>
<gene>
    <name evidence="2" type="ORF">AHMF7616_02068</name>
</gene>
<dbReference type="AlphaFoldDB" id="A0A369QFI6"/>
<comment type="caution">
    <text evidence="2">The sequence shown here is derived from an EMBL/GenBank/DDBJ whole genome shotgun (WGS) entry which is preliminary data.</text>
</comment>
<dbReference type="Proteomes" id="UP000253919">
    <property type="component" value="Unassembled WGS sequence"/>
</dbReference>
<dbReference type="Pfam" id="PF10988">
    <property type="entry name" value="DUF2807"/>
    <property type="match status" value="1"/>
</dbReference>
<keyword evidence="3" id="KW-1185">Reference proteome</keyword>
<evidence type="ECO:0000313" key="2">
    <source>
        <dbReference type="EMBL" id="RDC63464.1"/>
    </source>
</evidence>
<evidence type="ECO:0000259" key="1">
    <source>
        <dbReference type="Pfam" id="PF10988"/>
    </source>
</evidence>
<evidence type="ECO:0000313" key="3">
    <source>
        <dbReference type="Proteomes" id="UP000253919"/>
    </source>
</evidence>
<dbReference type="RefSeq" id="WP_115372761.1">
    <property type="nucleotide sequence ID" value="NZ_QASA01000001.1"/>
</dbReference>
<dbReference type="Gene3D" id="2.160.20.120">
    <property type="match status" value="1"/>
</dbReference>
<reference evidence="2 3" key="1">
    <citation type="submission" date="2018-04" db="EMBL/GenBank/DDBJ databases">
        <title>Adhaeribacter sp. HMF7616 genome sequencing and assembly.</title>
        <authorList>
            <person name="Kang H."/>
            <person name="Kang J."/>
            <person name="Cha I."/>
            <person name="Kim H."/>
            <person name="Joh K."/>
        </authorList>
    </citation>
    <scope>NUCLEOTIDE SEQUENCE [LARGE SCALE GENOMIC DNA]</scope>
    <source>
        <strain evidence="2 3">HMF7616</strain>
    </source>
</reference>
<accession>A0A369QFI6</accession>
<name>A0A369QFI6_9BACT</name>
<dbReference type="PROSITE" id="PS51257">
    <property type="entry name" value="PROKAR_LIPOPROTEIN"/>
    <property type="match status" value="1"/>
</dbReference>
<proteinExistence type="predicted"/>
<dbReference type="InterPro" id="IPR021255">
    <property type="entry name" value="DUF2807"/>
</dbReference>